<reference evidence="1 2" key="1">
    <citation type="journal article" date="2023" name="Life. Sci Alliance">
        <title>Evolutionary insights into 3D genome organization and epigenetic landscape of Vigna mungo.</title>
        <authorList>
            <person name="Junaid A."/>
            <person name="Singh B."/>
            <person name="Bhatia S."/>
        </authorList>
    </citation>
    <scope>NUCLEOTIDE SEQUENCE [LARGE SCALE GENOMIC DNA]</scope>
    <source>
        <strain evidence="1">Urdbean</strain>
    </source>
</reference>
<dbReference type="Gene3D" id="3.80.10.10">
    <property type="entry name" value="Ribonuclease Inhibitor"/>
    <property type="match status" value="1"/>
</dbReference>
<dbReference type="SUPFAM" id="SSF52047">
    <property type="entry name" value="RNI-like"/>
    <property type="match status" value="1"/>
</dbReference>
<accession>A0AAQ3RMK0</accession>
<dbReference type="Proteomes" id="UP001374535">
    <property type="component" value="Chromosome 9"/>
</dbReference>
<dbReference type="AlphaFoldDB" id="A0AAQ3RMK0"/>
<gene>
    <name evidence="1" type="ORF">V8G54_030159</name>
</gene>
<proteinExistence type="predicted"/>
<evidence type="ECO:0000313" key="2">
    <source>
        <dbReference type="Proteomes" id="UP001374535"/>
    </source>
</evidence>
<evidence type="ECO:0000313" key="1">
    <source>
        <dbReference type="EMBL" id="WVY98008.1"/>
    </source>
</evidence>
<keyword evidence="2" id="KW-1185">Reference proteome</keyword>
<dbReference type="InterPro" id="IPR032675">
    <property type="entry name" value="LRR_dom_sf"/>
</dbReference>
<name>A0AAQ3RMK0_VIGMU</name>
<dbReference type="EMBL" id="CP144692">
    <property type="protein sequence ID" value="WVY98008.1"/>
    <property type="molecule type" value="Genomic_DNA"/>
</dbReference>
<feature type="non-terminal residue" evidence="1">
    <location>
        <position position="1"/>
    </location>
</feature>
<protein>
    <submittedName>
        <fullName evidence="1">Uncharacterized protein</fullName>
    </submittedName>
</protein>
<sequence length="128" mass="14999">MVEIQLLKKGTSFSDAEDIVDDFECEALRKHVVNTHGSYSRKVRRFISKSNPVVYRLRMAHYIQDINLKKLPDWLITLIYLKILIICNCPNLLSLPDNMHQLTNLEKLDMTGCHELWRRFKPGIGQDE</sequence>
<organism evidence="1 2">
    <name type="scientific">Vigna mungo</name>
    <name type="common">Black gram</name>
    <name type="synonym">Phaseolus mungo</name>
    <dbReference type="NCBI Taxonomy" id="3915"/>
    <lineage>
        <taxon>Eukaryota</taxon>
        <taxon>Viridiplantae</taxon>
        <taxon>Streptophyta</taxon>
        <taxon>Embryophyta</taxon>
        <taxon>Tracheophyta</taxon>
        <taxon>Spermatophyta</taxon>
        <taxon>Magnoliopsida</taxon>
        <taxon>eudicotyledons</taxon>
        <taxon>Gunneridae</taxon>
        <taxon>Pentapetalae</taxon>
        <taxon>rosids</taxon>
        <taxon>fabids</taxon>
        <taxon>Fabales</taxon>
        <taxon>Fabaceae</taxon>
        <taxon>Papilionoideae</taxon>
        <taxon>50 kb inversion clade</taxon>
        <taxon>NPAAA clade</taxon>
        <taxon>indigoferoid/millettioid clade</taxon>
        <taxon>Phaseoleae</taxon>
        <taxon>Vigna</taxon>
    </lineage>
</organism>